<proteinExistence type="predicted"/>
<name>A0ABR1TLD2_9PEZI</name>
<protein>
    <submittedName>
        <fullName evidence="2">Uncharacterized protein</fullName>
    </submittedName>
</protein>
<feature type="transmembrane region" description="Helical" evidence="1">
    <location>
        <begin position="143"/>
        <end position="164"/>
    </location>
</feature>
<sequence>MDSTTDQWQVSTFKHITDADGNLTQEQFIELVEPGHKLLEQSYSPRFIKGKPRSPQYVVFSVMVIQTGDHTTCVKTPREYTVPEYQIMDQASLTMHYEKRWAAKPRQLLHRYCRPETMLRYDYLDGKANEYVRSLLSFTSTRAFKILALLSLLLVVALGVLGVLKGLPDVKFEESFETHSKIVSLMNDARPVRGLSIEVTRQASRAESMGFRIEGTHLPGKGDIVRSILTVAASMYTMGDRLSDFRFGVRDMAIDLQWIQQSILSKLEERSKLPWFSYSMEKMMLPSERRLRKQWIADTINLKETLGNMVLEAEAITNDLQHIAKALKAVEHQMTTSQQAQMEKLKRKERHWLFRLDMFGTPVSIYESDIEMIDSFIPEIDGASRHVLEVQKNMKSAYNSLIKLEDKTLVDKGVDLLHGFGHHQFHAHQQLSVLVKAIDDESGPIKEKTTATVTVTATPVPSDSPTHLT</sequence>
<dbReference type="Proteomes" id="UP001446871">
    <property type="component" value="Unassembled WGS sequence"/>
</dbReference>
<reference evidence="2 3" key="1">
    <citation type="submission" date="2023-01" db="EMBL/GenBank/DDBJ databases">
        <title>Analysis of 21 Apiospora genomes using comparative genomics revels a genus with tremendous synthesis potential of carbohydrate active enzymes and secondary metabolites.</title>
        <authorList>
            <person name="Sorensen T."/>
        </authorList>
    </citation>
    <scope>NUCLEOTIDE SEQUENCE [LARGE SCALE GENOMIC DNA]</scope>
    <source>
        <strain evidence="2 3">CBS 83171</strain>
    </source>
</reference>
<gene>
    <name evidence="2" type="ORF">PG996_015524</name>
</gene>
<keyword evidence="1" id="KW-1133">Transmembrane helix</keyword>
<evidence type="ECO:0000256" key="1">
    <source>
        <dbReference type="SAM" id="Phobius"/>
    </source>
</evidence>
<evidence type="ECO:0000313" key="2">
    <source>
        <dbReference type="EMBL" id="KAK8047460.1"/>
    </source>
</evidence>
<evidence type="ECO:0000313" key="3">
    <source>
        <dbReference type="Proteomes" id="UP001446871"/>
    </source>
</evidence>
<accession>A0ABR1TLD2</accession>
<organism evidence="2 3">
    <name type="scientific">Apiospora saccharicola</name>
    <dbReference type="NCBI Taxonomy" id="335842"/>
    <lineage>
        <taxon>Eukaryota</taxon>
        <taxon>Fungi</taxon>
        <taxon>Dikarya</taxon>
        <taxon>Ascomycota</taxon>
        <taxon>Pezizomycotina</taxon>
        <taxon>Sordariomycetes</taxon>
        <taxon>Xylariomycetidae</taxon>
        <taxon>Amphisphaeriales</taxon>
        <taxon>Apiosporaceae</taxon>
        <taxon>Apiospora</taxon>
    </lineage>
</organism>
<keyword evidence="1" id="KW-0812">Transmembrane</keyword>
<keyword evidence="3" id="KW-1185">Reference proteome</keyword>
<dbReference type="EMBL" id="JAQQWM010000009">
    <property type="protein sequence ID" value="KAK8047460.1"/>
    <property type="molecule type" value="Genomic_DNA"/>
</dbReference>
<comment type="caution">
    <text evidence="2">The sequence shown here is derived from an EMBL/GenBank/DDBJ whole genome shotgun (WGS) entry which is preliminary data.</text>
</comment>
<keyword evidence="1" id="KW-0472">Membrane</keyword>